<dbReference type="InterPro" id="IPR050595">
    <property type="entry name" value="Bact_response_regulator"/>
</dbReference>
<feature type="domain" description="Response regulatory" evidence="3">
    <location>
        <begin position="7"/>
        <end position="117"/>
    </location>
</feature>
<dbReference type="SUPFAM" id="SSF52172">
    <property type="entry name" value="CheY-like"/>
    <property type="match status" value="1"/>
</dbReference>
<evidence type="ECO:0000256" key="1">
    <source>
        <dbReference type="ARBA" id="ARBA00022553"/>
    </source>
</evidence>
<feature type="modified residue" description="4-aspartylphosphate" evidence="2">
    <location>
        <position position="56"/>
    </location>
</feature>
<dbReference type="PANTHER" id="PTHR44591">
    <property type="entry name" value="STRESS RESPONSE REGULATOR PROTEIN 1"/>
    <property type="match status" value="1"/>
</dbReference>
<dbReference type="InterPro" id="IPR001789">
    <property type="entry name" value="Sig_transdc_resp-reg_receiver"/>
</dbReference>
<dbReference type="AlphaFoldDB" id="A0A420UTH0"/>
<dbReference type="EMBL" id="JNAD02000063">
    <property type="protein sequence ID" value="RKM87750.1"/>
    <property type="molecule type" value="Genomic_DNA"/>
</dbReference>
<name>A0A420UTH0_9ACTN</name>
<dbReference type="InterPro" id="IPR011006">
    <property type="entry name" value="CheY-like_superfamily"/>
</dbReference>
<evidence type="ECO:0000259" key="3">
    <source>
        <dbReference type="PROSITE" id="PS50110"/>
    </source>
</evidence>
<organism evidence="4 5">
    <name type="scientific">Streptomyces xinghaiensis</name>
    <dbReference type="NCBI Taxonomy" id="1038928"/>
    <lineage>
        <taxon>Bacteria</taxon>
        <taxon>Bacillati</taxon>
        <taxon>Actinomycetota</taxon>
        <taxon>Actinomycetes</taxon>
        <taxon>Kitasatosporales</taxon>
        <taxon>Streptomycetaceae</taxon>
        <taxon>Streptomyces</taxon>
    </lineage>
</organism>
<dbReference type="PROSITE" id="PS50110">
    <property type="entry name" value="RESPONSE_REGULATORY"/>
    <property type="match status" value="1"/>
</dbReference>
<dbReference type="GO" id="GO:0000160">
    <property type="term" value="P:phosphorelay signal transduction system"/>
    <property type="evidence" value="ECO:0007669"/>
    <property type="project" value="InterPro"/>
</dbReference>
<comment type="caution">
    <text evidence="4">The sequence shown here is derived from an EMBL/GenBank/DDBJ whole genome shotgun (WGS) entry which is preliminary data.</text>
</comment>
<keyword evidence="5" id="KW-1185">Reference proteome</keyword>
<evidence type="ECO:0000256" key="2">
    <source>
        <dbReference type="PROSITE-ProRule" id="PRU00169"/>
    </source>
</evidence>
<dbReference type="Pfam" id="PF00072">
    <property type="entry name" value="Response_reg"/>
    <property type="match status" value="1"/>
</dbReference>
<gene>
    <name evidence="4" type="ORF">SFRA_032880</name>
</gene>
<accession>A0A420UTH0</accession>
<dbReference type="SMART" id="SM00448">
    <property type="entry name" value="REC"/>
    <property type="match status" value="1"/>
</dbReference>
<dbReference type="Gene3D" id="3.40.50.2300">
    <property type="match status" value="1"/>
</dbReference>
<keyword evidence="1 2" id="KW-0597">Phosphoprotein</keyword>
<dbReference type="PANTHER" id="PTHR44591:SF3">
    <property type="entry name" value="RESPONSE REGULATORY DOMAIN-CONTAINING PROTEIN"/>
    <property type="match status" value="1"/>
</dbReference>
<evidence type="ECO:0000313" key="4">
    <source>
        <dbReference type="EMBL" id="RKM87750.1"/>
    </source>
</evidence>
<reference evidence="4 5" key="1">
    <citation type="journal article" date="2014" name="Genome Announc.">
        <title>Draft Genome Sequence of Streptomyces fradiae ATCC 19609, a Strain Highly Sensitive to Antibiotics.</title>
        <authorList>
            <person name="Bekker O.B."/>
            <person name="Klimina K.M."/>
            <person name="Vatlin A.A."/>
            <person name="Zakharevich N.V."/>
            <person name="Kasianov A.S."/>
            <person name="Danilenko V.N."/>
        </authorList>
    </citation>
    <scope>NUCLEOTIDE SEQUENCE [LARGE SCALE GENOMIC DNA]</scope>
    <source>
        <strain evidence="4 5">ATCC 19609</strain>
    </source>
</reference>
<dbReference type="Proteomes" id="UP000028058">
    <property type="component" value="Unassembled WGS sequence"/>
</dbReference>
<evidence type="ECO:0000313" key="5">
    <source>
        <dbReference type="Proteomes" id="UP000028058"/>
    </source>
</evidence>
<protein>
    <submittedName>
        <fullName evidence="4">Response regulator</fullName>
    </submittedName>
</protein>
<sequence length="121" mass="13029">MDQNCPLALLLEDEALIAMDVEQALDSAGFAVATMLTCADAEQWLEAHRPDVVIVDIMLKDGTCEAIVSRLVQDHVPFVVHSGDVPSLHANTLFSRGVWVSKPSDSRELAEAASGLILQTS</sequence>
<proteinExistence type="predicted"/>